<reference evidence="4 5" key="1">
    <citation type="submission" date="2020-11" db="EMBL/GenBank/DDBJ databases">
        <title>Fusibacter basophilias sp. nov.</title>
        <authorList>
            <person name="Qiu D."/>
        </authorList>
    </citation>
    <scope>NUCLEOTIDE SEQUENCE [LARGE SCALE GENOMIC DNA]</scope>
    <source>
        <strain evidence="4 5">Q10-2</strain>
    </source>
</reference>
<feature type="domain" description="Methyl-accepting transducer" evidence="3">
    <location>
        <begin position="159"/>
        <end position="301"/>
    </location>
</feature>
<organism evidence="4 5">
    <name type="scientific">Fusibacter ferrireducens</name>
    <dbReference type="NCBI Taxonomy" id="2785058"/>
    <lineage>
        <taxon>Bacteria</taxon>
        <taxon>Bacillati</taxon>
        <taxon>Bacillota</taxon>
        <taxon>Clostridia</taxon>
        <taxon>Eubacteriales</taxon>
        <taxon>Eubacteriales Family XII. Incertae Sedis</taxon>
        <taxon>Fusibacter</taxon>
    </lineage>
</organism>
<accession>A0ABR9ZTD8</accession>
<sequence>MNTIKFVFISIRLYSIVYTPQEALSMSIYDEDYFNSIRATFDSYALGFPNATVILDDLEKHLFVKNATDFQLNIKEGAIPPEGGAVKRAIKEKKKQSVIYPREKYGVPVTITSIPLINSSTDNVVGVLTIGISRENEENVMSMSKKLHAFSEALSTSSEELSGSMEEIAANAQIINSKIDYINKEFERLDVVIEYIKSIANTTNLLGLNASIEAARAGEHGRGFSIVAGEIRKLAENSKSSSGEINETLKRIAGDMSEIREIAKGYALISEMQATQTEEIVKNIYELKTLSIDLTELSTKI</sequence>
<evidence type="ECO:0000259" key="3">
    <source>
        <dbReference type="PROSITE" id="PS50111"/>
    </source>
</evidence>
<dbReference type="PROSITE" id="PS50111">
    <property type="entry name" value="CHEMOTAXIS_TRANSDUC_2"/>
    <property type="match status" value="1"/>
</dbReference>
<keyword evidence="5" id="KW-1185">Reference proteome</keyword>
<dbReference type="InterPro" id="IPR004089">
    <property type="entry name" value="MCPsignal_dom"/>
</dbReference>
<name>A0ABR9ZTD8_9FIRM</name>
<evidence type="ECO:0000313" key="5">
    <source>
        <dbReference type="Proteomes" id="UP000614200"/>
    </source>
</evidence>
<comment type="caution">
    <text evidence="4">The sequence shown here is derived from an EMBL/GenBank/DDBJ whole genome shotgun (WGS) entry which is preliminary data.</text>
</comment>
<evidence type="ECO:0000256" key="1">
    <source>
        <dbReference type="ARBA" id="ARBA00023224"/>
    </source>
</evidence>
<evidence type="ECO:0000313" key="4">
    <source>
        <dbReference type="EMBL" id="MBF4693408.1"/>
    </source>
</evidence>
<dbReference type="PANTHER" id="PTHR32089:SF112">
    <property type="entry name" value="LYSOZYME-LIKE PROTEIN-RELATED"/>
    <property type="match status" value="1"/>
</dbReference>
<proteinExistence type="predicted"/>
<dbReference type="Pfam" id="PF00015">
    <property type="entry name" value="MCPsignal"/>
    <property type="match status" value="1"/>
</dbReference>
<keyword evidence="1 2" id="KW-0807">Transducer</keyword>
<dbReference type="Proteomes" id="UP000614200">
    <property type="component" value="Unassembled WGS sequence"/>
</dbReference>
<dbReference type="SMART" id="SM00283">
    <property type="entry name" value="MA"/>
    <property type="match status" value="1"/>
</dbReference>
<dbReference type="EMBL" id="JADKNH010000005">
    <property type="protein sequence ID" value="MBF4693408.1"/>
    <property type="molecule type" value="Genomic_DNA"/>
</dbReference>
<dbReference type="Gene3D" id="1.10.287.950">
    <property type="entry name" value="Methyl-accepting chemotaxis protein"/>
    <property type="match status" value="1"/>
</dbReference>
<dbReference type="SUPFAM" id="SSF58104">
    <property type="entry name" value="Methyl-accepting chemotaxis protein (MCP) signaling domain"/>
    <property type="match status" value="1"/>
</dbReference>
<evidence type="ECO:0000256" key="2">
    <source>
        <dbReference type="PROSITE-ProRule" id="PRU00284"/>
    </source>
</evidence>
<protein>
    <submittedName>
        <fullName evidence="4">Chemotaxis protein</fullName>
    </submittedName>
</protein>
<gene>
    <name evidence="4" type="ORF">ISU02_09765</name>
</gene>
<dbReference type="PANTHER" id="PTHR32089">
    <property type="entry name" value="METHYL-ACCEPTING CHEMOTAXIS PROTEIN MCPB"/>
    <property type="match status" value="1"/>
</dbReference>